<keyword evidence="4" id="KW-0676">Redox-active center</keyword>
<dbReference type="EMBL" id="CP043839">
    <property type="protein sequence ID" value="WOF11490.1"/>
    <property type="molecule type" value="Genomic_DNA"/>
</dbReference>
<dbReference type="InterPro" id="IPR012336">
    <property type="entry name" value="Thioredoxin-like_fold"/>
</dbReference>
<dbReference type="Gene3D" id="3.40.30.10">
    <property type="entry name" value="Glutaredoxin"/>
    <property type="match status" value="1"/>
</dbReference>
<dbReference type="InterPro" id="IPR050553">
    <property type="entry name" value="Thioredoxin_ResA/DsbE_sf"/>
</dbReference>
<dbReference type="PANTHER" id="PTHR42852">
    <property type="entry name" value="THIOL:DISULFIDE INTERCHANGE PROTEIN DSBE"/>
    <property type="match status" value="1"/>
</dbReference>
<dbReference type="SUPFAM" id="SSF52833">
    <property type="entry name" value="Thioredoxin-like"/>
    <property type="match status" value="1"/>
</dbReference>
<proteinExistence type="predicted"/>
<keyword evidence="3" id="KW-1015">Disulfide bond</keyword>
<keyword evidence="8" id="KW-1185">Reference proteome</keyword>
<dbReference type="PROSITE" id="PS00194">
    <property type="entry name" value="THIOREDOXIN_1"/>
    <property type="match status" value="1"/>
</dbReference>
<dbReference type="PANTHER" id="PTHR42852:SF6">
    <property type="entry name" value="THIOL:DISULFIDE INTERCHANGE PROTEIN DSBE"/>
    <property type="match status" value="1"/>
</dbReference>
<keyword evidence="5" id="KW-0175">Coiled coil</keyword>
<dbReference type="Proteomes" id="UP001302374">
    <property type="component" value="Chromosome"/>
</dbReference>
<evidence type="ECO:0000256" key="5">
    <source>
        <dbReference type="SAM" id="Coils"/>
    </source>
</evidence>
<dbReference type="InterPro" id="IPR017937">
    <property type="entry name" value="Thioredoxin_CS"/>
</dbReference>
<evidence type="ECO:0000313" key="8">
    <source>
        <dbReference type="Proteomes" id="UP001302374"/>
    </source>
</evidence>
<feature type="domain" description="Thioredoxin" evidence="6">
    <location>
        <begin position="324"/>
        <end position="466"/>
    </location>
</feature>
<name>A0ABZ0FSU5_9BACT</name>
<evidence type="ECO:0000256" key="2">
    <source>
        <dbReference type="ARBA" id="ARBA00022748"/>
    </source>
</evidence>
<sequence length="467" mass="54229">MSAMNILKYSLLWGVLICTMAARGQKIEILHEGEEPVWLSEQHQFVWDKVIPLHFKAGKAVYEVHHAPKVFRLATELGYSSWFFVGDKDHVTVTVLNTDPLNIKVEGDIAGTYFYELENVSREYTRGKLEMTSDYMKAWLDKDATLMREVNQQLERLKMNRDSAYMDVVNRMMEKGRLEEVLVKANMPLMLKRMIVQNLEKEGKFSGRLMEELDLYTKMYTPDYVYYFYYYPYVWREQINSLDSGEEKGGRLMNEVYRIMNQEFYNTVCNRLGEDMTREKLIDYARSVSDFDYCIGLHMELDEQMKRDTALNKFSERMERMYMTRAGKVMGNFSSKTSEGRKVSLADYRGKYVLLDFWASWCGPCRGLLPTIKKLYEKYHATGKFDILGVSKDADRAKWLKALEEEGMAWNNILAKEASLEDPSQFESVTGLPQMVVVDPEGNIVLSVSGANNIDRVIKTLESVLGK</sequence>
<evidence type="ECO:0000256" key="1">
    <source>
        <dbReference type="ARBA" id="ARBA00004196"/>
    </source>
</evidence>
<organism evidence="7 8">
    <name type="scientific">Butyricimonas paravirosa</name>
    <dbReference type="NCBI Taxonomy" id="1472417"/>
    <lineage>
        <taxon>Bacteria</taxon>
        <taxon>Pseudomonadati</taxon>
        <taxon>Bacteroidota</taxon>
        <taxon>Bacteroidia</taxon>
        <taxon>Bacteroidales</taxon>
        <taxon>Odoribacteraceae</taxon>
        <taxon>Butyricimonas</taxon>
    </lineage>
</organism>
<dbReference type="Pfam" id="PF13905">
    <property type="entry name" value="Thioredoxin_8"/>
    <property type="match status" value="1"/>
</dbReference>
<evidence type="ECO:0000256" key="4">
    <source>
        <dbReference type="ARBA" id="ARBA00023284"/>
    </source>
</evidence>
<dbReference type="InterPro" id="IPR036249">
    <property type="entry name" value="Thioredoxin-like_sf"/>
</dbReference>
<protein>
    <submittedName>
        <fullName evidence="7">TlpA family protein disulfide reductase</fullName>
    </submittedName>
</protein>
<evidence type="ECO:0000313" key="7">
    <source>
        <dbReference type="EMBL" id="WOF11490.1"/>
    </source>
</evidence>
<evidence type="ECO:0000256" key="3">
    <source>
        <dbReference type="ARBA" id="ARBA00023157"/>
    </source>
</evidence>
<evidence type="ECO:0000259" key="6">
    <source>
        <dbReference type="PROSITE" id="PS51352"/>
    </source>
</evidence>
<dbReference type="PROSITE" id="PS51352">
    <property type="entry name" value="THIOREDOXIN_2"/>
    <property type="match status" value="1"/>
</dbReference>
<keyword evidence="2" id="KW-0201">Cytochrome c-type biogenesis</keyword>
<gene>
    <name evidence="7" type="ORF">F1644_04030</name>
</gene>
<dbReference type="InterPro" id="IPR013766">
    <property type="entry name" value="Thioredoxin_domain"/>
</dbReference>
<feature type="coiled-coil region" evidence="5">
    <location>
        <begin position="140"/>
        <end position="167"/>
    </location>
</feature>
<comment type="subcellular location">
    <subcellularLocation>
        <location evidence="1">Cell envelope</location>
    </subcellularLocation>
</comment>
<reference evidence="7 8" key="1">
    <citation type="submission" date="2019-09" db="EMBL/GenBank/DDBJ databases">
        <title>Butyricimonas paravirosa DSM 105722 (=214-4 = JCM 18677 = CCUG 65563).</title>
        <authorList>
            <person name="Le Roy T."/>
            <person name="Cani P.D."/>
        </authorList>
    </citation>
    <scope>NUCLEOTIDE SEQUENCE [LARGE SCALE GENOMIC DNA]</scope>
    <source>
        <strain evidence="7 8">DSM 105722</strain>
    </source>
</reference>
<accession>A0ABZ0FSU5</accession>
<dbReference type="CDD" id="cd02966">
    <property type="entry name" value="TlpA_like_family"/>
    <property type="match status" value="1"/>
</dbReference>